<evidence type="ECO:0000313" key="2">
    <source>
        <dbReference type="Proteomes" id="UP000053263"/>
    </source>
</evidence>
<accession>A0A0C9T4N4</accession>
<organism evidence="1 2">
    <name type="scientific">Plicaturopsis crispa FD-325 SS-3</name>
    <dbReference type="NCBI Taxonomy" id="944288"/>
    <lineage>
        <taxon>Eukaryota</taxon>
        <taxon>Fungi</taxon>
        <taxon>Dikarya</taxon>
        <taxon>Basidiomycota</taxon>
        <taxon>Agaricomycotina</taxon>
        <taxon>Agaricomycetes</taxon>
        <taxon>Agaricomycetidae</taxon>
        <taxon>Amylocorticiales</taxon>
        <taxon>Amylocorticiaceae</taxon>
        <taxon>Plicatura</taxon>
        <taxon>Plicaturopsis crispa</taxon>
    </lineage>
</organism>
<protein>
    <submittedName>
        <fullName evidence="1">Unplaced genomic scaffold PLICRscaffold_31, whole genome shotgun sequence</fullName>
    </submittedName>
</protein>
<keyword evidence="2" id="KW-1185">Reference proteome</keyword>
<reference evidence="1 2" key="1">
    <citation type="submission" date="2014-06" db="EMBL/GenBank/DDBJ databases">
        <title>Evolutionary Origins and Diversification of the Mycorrhizal Mutualists.</title>
        <authorList>
            <consortium name="DOE Joint Genome Institute"/>
            <consortium name="Mycorrhizal Genomics Consortium"/>
            <person name="Kohler A."/>
            <person name="Kuo A."/>
            <person name="Nagy L.G."/>
            <person name="Floudas D."/>
            <person name="Copeland A."/>
            <person name="Barry K.W."/>
            <person name="Cichocki N."/>
            <person name="Veneault-Fourrey C."/>
            <person name="LaButti K."/>
            <person name="Lindquist E.A."/>
            <person name="Lipzen A."/>
            <person name="Lundell T."/>
            <person name="Morin E."/>
            <person name="Murat C."/>
            <person name="Riley R."/>
            <person name="Ohm R."/>
            <person name="Sun H."/>
            <person name="Tunlid A."/>
            <person name="Henrissat B."/>
            <person name="Grigoriev I.V."/>
            <person name="Hibbett D.S."/>
            <person name="Martin F."/>
        </authorList>
    </citation>
    <scope>NUCLEOTIDE SEQUENCE [LARGE SCALE GENOMIC DNA]</scope>
    <source>
        <strain evidence="1 2">FD-325 SS-3</strain>
    </source>
</reference>
<sequence>MSLQNAVTEALRMARLTGVALDVPSYVQKCSQIYLARNKEHPEILFTSVVALARELEWDQRDGDPPHGTTPETLPVREFLSVGELETLGVAVWIFGDRFIWPQEGQSEAQLLQEVARDALDRELDLSHRLRRKADKINAMVEDINDIDELIATRASQRGQSTSGVNVSGPAAADGGLIEGLEK</sequence>
<dbReference type="EMBL" id="KN832584">
    <property type="protein sequence ID" value="KII83083.1"/>
    <property type="molecule type" value="Genomic_DNA"/>
</dbReference>
<dbReference type="Proteomes" id="UP000053263">
    <property type="component" value="Unassembled WGS sequence"/>
</dbReference>
<gene>
    <name evidence="1" type="ORF">PLICRDRAFT_180740</name>
</gene>
<proteinExistence type="predicted"/>
<dbReference type="AlphaFoldDB" id="A0A0C9T4N4"/>
<name>A0A0C9T4N4_PLICR</name>
<evidence type="ECO:0000313" key="1">
    <source>
        <dbReference type="EMBL" id="KII83083.1"/>
    </source>
</evidence>
<dbReference type="HOGENOM" id="CLU_1475741_0_0_1"/>